<feature type="non-terminal residue" evidence="9">
    <location>
        <position position="1"/>
    </location>
</feature>
<keyword evidence="4 7" id="KW-1133">Transmembrane helix</keyword>
<feature type="transmembrane region" description="Helical" evidence="7">
    <location>
        <begin position="451"/>
        <end position="475"/>
    </location>
</feature>
<dbReference type="EMBL" id="JAAWVQ010008042">
    <property type="protein sequence ID" value="MBN3271104.1"/>
    <property type="molecule type" value="Genomic_DNA"/>
</dbReference>
<feature type="transmembrane region" description="Helical" evidence="7">
    <location>
        <begin position="487"/>
        <end position="507"/>
    </location>
</feature>
<comment type="subcellular location">
    <subcellularLocation>
        <location evidence="1">Membrane</location>
        <topology evidence="1">Multi-pass membrane protein</topology>
    </subcellularLocation>
</comment>
<accession>A0ABS2XA49</accession>
<comment type="caution">
    <text evidence="9">The sequence shown here is derived from an EMBL/GenBank/DDBJ whole genome shotgun (WGS) entry which is preliminary data.</text>
</comment>
<dbReference type="PANTHER" id="PTHR16172:SF41">
    <property type="entry name" value="MAJOR FACILITATOR SUPERFAMILY DOMAIN-CONTAINING PROTEIN 6-LIKE"/>
    <property type="match status" value="1"/>
</dbReference>
<feature type="transmembrane region" description="Helical" evidence="7">
    <location>
        <begin position="519"/>
        <end position="542"/>
    </location>
</feature>
<evidence type="ECO:0000256" key="1">
    <source>
        <dbReference type="ARBA" id="ARBA00004141"/>
    </source>
</evidence>
<feature type="transmembrane region" description="Helical" evidence="7">
    <location>
        <begin position="7"/>
        <end position="28"/>
    </location>
</feature>
<feature type="domain" description="Major facilitator superfamily associated" evidence="8">
    <location>
        <begin position="6"/>
        <end position="522"/>
    </location>
</feature>
<evidence type="ECO:0000256" key="2">
    <source>
        <dbReference type="ARBA" id="ARBA00005241"/>
    </source>
</evidence>
<reference evidence="9" key="1">
    <citation type="journal article" date="2021" name="Cell">
        <title>Tracing the genetic footprints of vertebrate landing in non-teleost ray-finned fishes.</title>
        <authorList>
            <person name="Bi X."/>
            <person name="Wang K."/>
            <person name="Yang L."/>
            <person name="Pan H."/>
            <person name="Jiang H."/>
            <person name="Wei Q."/>
            <person name="Fang M."/>
            <person name="Yu H."/>
            <person name="Zhu C."/>
            <person name="Cai Y."/>
            <person name="He Y."/>
            <person name="Gan X."/>
            <person name="Zeng H."/>
            <person name="Yu D."/>
            <person name="Zhu Y."/>
            <person name="Jiang H."/>
            <person name="Qiu Q."/>
            <person name="Yang H."/>
            <person name="Zhang Y.E."/>
            <person name="Wang W."/>
            <person name="Zhu M."/>
            <person name="He S."/>
            <person name="Zhang G."/>
        </authorList>
    </citation>
    <scope>NUCLEOTIDE SEQUENCE</scope>
    <source>
        <strain evidence="9">Pddl_001</strain>
    </source>
</reference>
<evidence type="ECO:0000256" key="5">
    <source>
        <dbReference type="ARBA" id="ARBA00023136"/>
    </source>
</evidence>
<proteinExistence type="inferred from homology"/>
<evidence type="ECO:0000256" key="6">
    <source>
        <dbReference type="SAM" id="MobiDB-lite"/>
    </source>
</evidence>
<evidence type="ECO:0000256" key="3">
    <source>
        <dbReference type="ARBA" id="ARBA00022692"/>
    </source>
</evidence>
<feature type="compositionally biased region" description="Low complexity" evidence="6">
    <location>
        <begin position="566"/>
        <end position="581"/>
    </location>
</feature>
<dbReference type="InterPro" id="IPR024989">
    <property type="entry name" value="MFS_assoc_dom"/>
</dbReference>
<feature type="transmembrane region" description="Helical" evidence="7">
    <location>
        <begin position="427"/>
        <end position="445"/>
    </location>
</feature>
<evidence type="ECO:0000256" key="7">
    <source>
        <dbReference type="SAM" id="Phobius"/>
    </source>
</evidence>
<evidence type="ECO:0000313" key="10">
    <source>
        <dbReference type="Proteomes" id="UP001166093"/>
    </source>
</evidence>
<dbReference type="SUPFAM" id="SSF103473">
    <property type="entry name" value="MFS general substrate transporter"/>
    <property type="match status" value="1"/>
</dbReference>
<keyword evidence="5 7" id="KW-0472">Membrane</keyword>
<feature type="transmembrane region" description="Helical" evidence="7">
    <location>
        <begin position="34"/>
        <end position="54"/>
    </location>
</feature>
<gene>
    <name evidence="9" type="primary">Mfsd6lb</name>
    <name evidence="9" type="ORF">GTO93_0007919</name>
</gene>
<feature type="transmembrane region" description="Helical" evidence="7">
    <location>
        <begin position="66"/>
        <end position="84"/>
    </location>
</feature>
<evidence type="ECO:0000259" key="8">
    <source>
        <dbReference type="Pfam" id="PF12832"/>
    </source>
</evidence>
<keyword evidence="10" id="KW-1185">Reference proteome</keyword>
<dbReference type="InterPro" id="IPR051717">
    <property type="entry name" value="MFS_MFSD6"/>
</dbReference>
<sequence>MKASRVFLFCFSAAKLSLFPFLPVYFHAWRITPFQLGCLYGTKHLVSMLLLPLLMKLAVKSKMQRCLVFLMGLVVFAGVSAFVWDIDPYQGDNSDYCGQSTYWKESVAANSHLQMPNKQFPSIQTHNSKIETFYDASLDYPNEQLEDVEQWLDSTSLTPSHQEPKASDLEIQRSDKRFHYGSPKGARDHTSNQDLLSLLEKIAQSRGNTSSMLLPVPGKDGNGSFPQMNTNSTALVIADLLYSWAFGILLISELFLNAIQFIAEDSLWDFLEATNLLDHFEEIKRWSSYGSLSGSVSVCFMTGFGMCRSNCINPFLYHASCSSIFAILAAGFLSLYPVEYFTNYTYHPSAMVTAGKLCLRDIHNTPYLLVGFLVGFLTFGFDVIHLWYLRDLGAPALLLALLLAIQSLVEITFQVFCKKWKRPTPPYHWMLCVALLAAAIQSLSYCFIRAMWVFILIEFVFAFRHTLSVFTLEAFTEYISPPGVERSVRFIFLFVYLGPGMGLGSFYSGSLYNTFGSVIFYRIHSIVVFILLALVVPLKFVLPTRIYSFSRILSHCKMSENHATVPLMPSDSSDSSVEMESQNAQKG</sequence>
<evidence type="ECO:0000256" key="4">
    <source>
        <dbReference type="ARBA" id="ARBA00022989"/>
    </source>
</evidence>
<feature type="region of interest" description="Disordered" evidence="6">
    <location>
        <begin position="566"/>
        <end position="587"/>
    </location>
</feature>
<dbReference type="Proteomes" id="UP001166093">
    <property type="component" value="Unassembled WGS sequence"/>
</dbReference>
<comment type="similarity">
    <text evidence="2">Belongs to the major facilitator superfamily. MFSD6 family.</text>
</comment>
<dbReference type="InterPro" id="IPR036259">
    <property type="entry name" value="MFS_trans_sf"/>
</dbReference>
<feature type="transmembrane region" description="Helical" evidence="7">
    <location>
        <begin position="367"/>
        <end position="388"/>
    </location>
</feature>
<dbReference type="PANTHER" id="PTHR16172">
    <property type="entry name" value="MAJOR FACILITATOR SUPERFAMILY DOMAIN-CONTAINING PROTEIN 6-LIKE"/>
    <property type="match status" value="1"/>
</dbReference>
<feature type="non-terminal residue" evidence="9">
    <location>
        <position position="587"/>
    </location>
</feature>
<feature type="transmembrane region" description="Helical" evidence="7">
    <location>
        <begin position="315"/>
        <end position="336"/>
    </location>
</feature>
<organism evidence="9 10">
    <name type="scientific">Polyodon spathula</name>
    <name type="common">North American paddlefish</name>
    <name type="synonym">Squalus spathula</name>
    <dbReference type="NCBI Taxonomy" id="7913"/>
    <lineage>
        <taxon>Eukaryota</taxon>
        <taxon>Metazoa</taxon>
        <taxon>Chordata</taxon>
        <taxon>Craniata</taxon>
        <taxon>Vertebrata</taxon>
        <taxon>Euteleostomi</taxon>
        <taxon>Actinopterygii</taxon>
        <taxon>Chondrostei</taxon>
        <taxon>Acipenseriformes</taxon>
        <taxon>Polyodontidae</taxon>
        <taxon>Polyodon</taxon>
    </lineage>
</organism>
<dbReference type="Gene3D" id="1.20.1250.20">
    <property type="entry name" value="MFS general substrate transporter like domains"/>
    <property type="match status" value="1"/>
</dbReference>
<evidence type="ECO:0000313" key="9">
    <source>
        <dbReference type="EMBL" id="MBN3271104.1"/>
    </source>
</evidence>
<dbReference type="Pfam" id="PF12832">
    <property type="entry name" value="MFS_1_like"/>
    <property type="match status" value="1"/>
</dbReference>
<keyword evidence="3 7" id="KW-0812">Transmembrane</keyword>
<feature type="transmembrane region" description="Helical" evidence="7">
    <location>
        <begin position="394"/>
        <end position="415"/>
    </location>
</feature>
<name>A0ABS2XA49_POLSP</name>
<protein>
    <submittedName>
        <fullName evidence="9">MF6LB protein</fullName>
    </submittedName>
</protein>